<dbReference type="EnsemblMetazoa" id="GPAI001470-RA">
    <property type="protein sequence ID" value="GPAI001470-PA"/>
    <property type="gene ID" value="GPAI001470"/>
</dbReference>
<evidence type="ECO:0000313" key="1">
    <source>
        <dbReference type="EnsemblMetazoa" id="GPAI001470-PA"/>
    </source>
</evidence>
<protein>
    <submittedName>
        <fullName evidence="1">Uncharacterized protein</fullName>
    </submittedName>
</protein>
<proteinExistence type="predicted"/>
<reference evidence="1" key="2">
    <citation type="submission" date="2020-05" db="UniProtKB">
        <authorList>
            <consortium name="EnsemblMetazoa"/>
        </authorList>
    </citation>
    <scope>IDENTIFICATION</scope>
    <source>
        <strain evidence="1">IAEA</strain>
    </source>
</reference>
<dbReference type="Proteomes" id="UP000092445">
    <property type="component" value="Unassembled WGS sequence"/>
</dbReference>
<evidence type="ECO:0000313" key="2">
    <source>
        <dbReference type="Proteomes" id="UP000092445"/>
    </source>
</evidence>
<accession>A0A1A9Z272</accession>
<dbReference type="AlphaFoldDB" id="A0A1A9Z272"/>
<dbReference type="VEuPathDB" id="VectorBase:GPAI001470"/>
<organism evidence="1 2">
    <name type="scientific">Glossina pallidipes</name>
    <name type="common">Tsetse fly</name>
    <dbReference type="NCBI Taxonomy" id="7398"/>
    <lineage>
        <taxon>Eukaryota</taxon>
        <taxon>Metazoa</taxon>
        <taxon>Ecdysozoa</taxon>
        <taxon>Arthropoda</taxon>
        <taxon>Hexapoda</taxon>
        <taxon>Insecta</taxon>
        <taxon>Pterygota</taxon>
        <taxon>Neoptera</taxon>
        <taxon>Endopterygota</taxon>
        <taxon>Diptera</taxon>
        <taxon>Brachycera</taxon>
        <taxon>Muscomorpha</taxon>
        <taxon>Hippoboscoidea</taxon>
        <taxon>Glossinidae</taxon>
        <taxon>Glossina</taxon>
    </lineage>
</organism>
<reference evidence="2" key="1">
    <citation type="submission" date="2014-03" db="EMBL/GenBank/DDBJ databases">
        <authorList>
            <person name="Aksoy S."/>
            <person name="Warren W."/>
            <person name="Wilson R.K."/>
        </authorList>
    </citation>
    <scope>NUCLEOTIDE SEQUENCE [LARGE SCALE GENOMIC DNA]</scope>
    <source>
        <strain evidence="2">IAEA</strain>
    </source>
</reference>
<sequence length="148" mass="16930">MVNICICKHPTLNKGEYCGCWGFSYDLFNVYKSNVVKALCESLKLYIVHNSKLTHYDIANDSTSLLDYFLITDISVISLVGQVQRPTISNQALIIADFKFVDIPLHAFTKYLLAVNVFNLNLDACYAQLIYYYVINLNLSFLGFSRKF</sequence>
<name>A0A1A9Z272_GLOPL</name>
<keyword evidence="2" id="KW-1185">Reference proteome</keyword>